<dbReference type="Proteomes" id="UP000075391">
    <property type="component" value="Unassembled WGS sequence"/>
</dbReference>
<dbReference type="Proteomes" id="UP000075799">
    <property type="component" value="Unassembled WGS sequence"/>
</dbReference>
<dbReference type="Pfam" id="PF00366">
    <property type="entry name" value="Ribosomal_S17"/>
    <property type="match status" value="1"/>
</dbReference>
<evidence type="ECO:0000256" key="7">
    <source>
        <dbReference type="RuleBase" id="RU003872"/>
    </source>
</evidence>
<dbReference type="GO" id="GO:0019843">
    <property type="term" value="F:rRNA binding"/>
    <property type="evidence" value="ECO:0007669"/>
    <property type="project" value="UniProtKB-UniRule"/>
</dbReference>
<dbReference type="PANTHER" id="PTHR10744">
    <property type="entry name" value="40S RIBOSOMAL PROTEIN S11 FAMILY MEMBER"/>
    <property type="match status" value="1"/>
</dbReference>
<comment type="caution">
    <text evidence="8">The sequence shown here is derived from an EMBL/GenBank/DDBJ whole genome shotgun (WGS) entry which is preliminary data.</text>
</comment>
<dbReference type="GO" id="GO:0003735">
    <property type="term" value="F:structural constituent of ribosome"/>
    <property type="evidence" value="ECO:0007669"/>
    <property type="project" value="UniProtKB-UniRule"/>
</dbReference>
<dbReference type="CDD" id="cd00364">
    <property type="entry name" value="Ribosomal_uS17"/>
    <property type="match status" value="1"/>
</dbReference>
<dbReference type="InterPro" id="IPR019984">
    <property type="entry name" value="Ribosomal_uS17_bact/chlr"/>
</dbReference>
<sequence>MTETNTRGRKIEVVGEVISDKMDKTISVLIYRMVKHPKYGKYVKKTSVFKAHDEKNQAKTGDIVKIRETRPLSKTKRWTLAEVVETAKA</sequence>
<evidence type="ECO:0000256" key="4">
    <source>
        <dbReference type="ARBA" id="ARBA00022980"/>
    </source>
</evidence>
<gene>
    <name evidence="6" type="primary">rpsQ</name>
    <name evidence="8" type="ORF">AZI85_07085</name>
    <name evidence="9" type="ORF">AZI87_02500</name>
</gene>
<dbReference type="RefSeq" id="WP_063204853.1">
    <property type="nucleotide sequence ID" value="NZ_CP168967.1"/>
</dbReference>
<dbReference type="NCBIfam" id="TIGR03635">
    <property type="entry name" value="uS17_bact"/>
    <property type="match status" value="1"/>
</dbReference>
<dbReference type="AlphaFoldDB" id="A0A150WFU2"/>
<dbReference type="InterPro" id="IPR019979">
    <property type="entry name" value="Ribosomal_uS17_CS"/>
</dbReference>
<evidence type="ECO:0000313" key="11">
    <source>
        <dbReference type="Proteomes" id="UP000075799"/>
    </source>
</evidence>
<keyword evidence="3 6" id="KW-0694">RNA-binding</keyword>
<evidence type="ECO:0000256" key="2">
    <source>
        <dbReference type="ARBA" id="ARBA00022730"/>
    </source>
</evidence>
<keyword evidence="5 6" id="KW-0687">Ribonucleoprotein</keyword>
<evidence type="ECO:0000256" key="3">
    <source>
        <dbReference type="ARBA" id="ARBA00022884"/>
    </source>
</evidence>
<dbReference type="NCBIfam" id="NF004123">
    <property type="entry name" value="PRK05610.1"/>
    <property type="match status" value="1"/>
</dbReference>
<protein>
    <recommendedName>
        <fullName evidence="6">Small ribosomal subunit protein uS17</fullName>
    </recommendedName>
</protein>
<dbReference type="Gene3D" id="2.40.50.140">
    <property type="entry name" value="Nucleic acid-binding proteins"/>
    <property type="match status" value="1"/>
</dbReference>
<evidence type="ECO:0000313" key="8">
    <source>
        <dbReference type="EMBL" id="KYG61968.1"/>
    </source>
</evidence>
<dbReference type="EMBL" id="LUKD01000001">
    <property type="protein sequence ID" value="KYG68151.1"/>
    <property type="molecule type" value="Genomic_DNA"/>
</dbReference>
<dbReference type="PRINTS" id="PR00973">
    <property type="entry name" value="RIBOSOMALS17"/>
</dbReference>
<evidence type="ECO:0000256" key="5">
    <source>
        <dbReference type="ARBA" id="ARBA00023274"/>
    </source>
</evidence>
<dbReference type="InterPro" id="IPR012340">
    <property type="entry name" value="NA-bd_OB-fold"/>
</dbReference>
<comment type="subunit">
    <text evidence="6">Part of the 30S ribosomal subunit.</text>
</comment>
<evidence type="ECO:0000313" key="9">
    <source>
        <dbReference type="EMBL" id="KYG68151.1"/>
    </source>
</evidence>
<reference evidence="10 11" key="1">
    <citation type="submission" date="2016-03" db="EMBL/GenBank/DDBJ databases">
        <authorList>
            <person name="Ploux O."/>
        </authorList>
    </citation>
    <scope>NUCLEOTIDE SEQUENCE [LARGE SCALE GENOMIC DNA]</scope>
    <source>
        <strain evidence="8 10">BER2</strain>
        <strain evidence="9 11">EC13</strain>
    </source>
</reference>
<dbReference type="PANTHER" id="PTHR10744:SF1">
    <property type="entry name" value="SMALL RIBOSOMAL SUBUNIT PROTEIN US17M"/>
    <property type="match status" value="1"/>
</dbReference>
<evidence type="ECO:0000256" key="6">
    <source>
        <dbReference type="HAMAP-Rule" id="MF_01345"/>
    </source>
</evidence>
<keyword evidence="2 6" id="KW-0699">rRNA-binding</keyword>
<dbReference type="GO" id="GO:0022627">
    <property type="term" value="C:cytosolic small ribosomal subunit"/>
    <property type="evidence" value="ECO:0007669"/>
    <property type="project" value="UniProtKB-UniRule"/>
</dbReference>
<comment type="similarity">
    <text evidence="1 6 7">Belongs to the universal ribosomal protein uS17 family.</text>
</comment>
<accession>A0A150WFU2</accession>
<dbReference type="EMBL" id="LUKF01000016">
    <property type="protein sequence ID" value="KYG61968.1"/>
    <property type="molecule type" value="Genomic_DNA"/>
</dbReference>
<dbReference type="PROSITE" id="PS00056">
    <property type="entry name" value="RIBOSOMAL_S17"/>
    <property type="match status" value="1"/>
</dbReference>
<dbReference type="HAMAP" id="MF_01345_B">
    <property type="entry name" value="Ribosomal_uS17_B"/>
    <property type="match status" value="1"/>
</dbReference>
<organism evidence="8 10">
    <name type="scientific">Bdellovibrio bacteriovorus</name>
    <dbReference type="NCBI Taxonomy" id="959"/>
    <lineage>
        <taxon>Bacteria</taxon>
        <taxon>Pseudomonadati</taxon>
        <taxon>Bdellovibrionota</taxon>
        <taxon>Bdellovibrionia</taxon>
        <taxon>Bdellovibrionales</taxon>
        <taxon>Pseudobdellovibrionaceae</taxon>
        <taxon>Bdellovibrio</taxon>
    </lineage>
</organism>
<evidence type="ECO:0000256" key="1">
    <source>
        <dbReference type="ARBA" id="ARBA00010254"/>
    </source>
</evidence>
<name>A0A150WFU2_BDEBC</name>
<evidence type="ECO:0000313" key="10">
    <source>
        <dbReference type="Proteomes" id="UP000075391"/>
    </source>
</evidence>
<dbReference type="OrthoDB" id="9811714at2"/>
<keyword evidence="4 6" id="KW-0689">Ribosomal protein</keyword>
<proteinExistence type="inferred from homology"/>
<dbReference type="InterPro" id="IPR000266">
    <property type="entry name" value="Ribosomal_uS17"/>
</dbReference>
<dbReference type="SUPFAM" id="SSF50249">
    <property type="entry name" value="Nucleic acid-binding proteins"/>
    <property type="match status" value="1"/>
</dbReference>
<dbReference type="GO" id="GO:0006412">
    <property type="term" value="P:translation"/>
    <property type="evidence" value="ECO:0007669"/>
    <property type="project" value="UniProtKB-UniRule"/>
</dbReference>
<comment type="function">
    <text evidence="6">One of the primary rRNA binding proteins, it binds specifically to the 5'-end of 16S ribosomal RNA.</text>
</comment>